<dbReference type="AlphaFoldDB" id="A0A5B9R1X0"/>
<keyword evidence="3" id="KW-1185">Reference proteome</keyword>
<protein>
    <submittedName>
        <fullName evidence="2">Uncharacterized protein</fullName>
    </submittedName>
</protein>
<dbReference type="KEGG" id="rul:UC8_54650"/>
<feature type="region of interest" description="Disordered" evidence="1">
    <location>
        <begin position="1"/>
        <end position="27"/>
    </location>
</feature>
<evidence type="ECO:0000313" key="2">
    <source>
        <dbReference type="EMBL" id="QEG43416.1"/>
    </source>
</evidence>
<accession>A0A5B9R1X0</accession>
<name>A0A5B9R1X0_9BACT</name>
<dbReference type="EMBL" id="CP042914">
    <property type="protein sequence ID" value="QEG43416.1"/>
    <property type="molecule type" value="Genomic_DNA"/>
</dbReference>
<evidence type="ECO:0000256" key="1">
    <source>
        <dbReference type="SAM" id="MobiDB-lite"/>
    </source>
</evidence>
<gene>
    <name evidence="2" type="ORF">UC8_54650</name>
</gene>
<reference evidence="2 3" key="1">
    <citation type="submission" date="2019-08" db="EMBL/GenBank/DDBJ databases">
        <title>Deep-cultivation of Planctomycetes and their phenomic and genomic characterization uncovers novel biology.</title>
        <authorList>
            <person name="Wiegand S."/>
            <person name="Jogler M."/>
            <person name="Boedeker C."/>
            <person name="Pinto D."/>
            <person name="Vollmers J."/>
            <person name="Rivas-Marin E."/>
            <person name="Kohn T."/>
            <person name="Peeters S.H."/>
            <person name="Heuer A."/>
            <person name="Rast P."/>
            <person name="Oberbeckmann S."/>
            <person name="Bunk B."/>
            <person name="Jeske O."/>
            <person name="Meyerdierks A."/>
            <person name="Storesund J.E."/>
            <person name="Kallscheuer N."/>
            <person name="Luecker S."/>
            <person name="Lage O.M."/>
            <person name="Pohl T."/>
            <person name="Merkel B.J."/>
            <person name="Hornburger P."/>
            <person name="Mueller R.-W."/>
            <person name="Bruemmer F."/>
            <person name="Labrenz M."/>
            <person name="Spormann A.M."/>
            <person name="Op den Camp H."/>
            <person name="Overmann J."/>
            <person name="Amann R."/>
            <person name="Jetten M.S.M."/>
            <person name="Mascher T."/>
            <person name="Medema M.H."/>
            <person name="Devos D.P."/>
            <person name="Kaster A.-K."/>
            <person name="Ovreas L."/>
            <person name="Rohde M."/>
            <person name="Galperin M.Y."/>
            <person name="Jogler C."/>
        </authorList>
    </citation>
    <scope>NUCLEOTIDE SEQUENCE [LARGE SCALE GENOMIC DNA]</scope>
    <source>
        <strain evidence="2 3">UC8</strain>
    </source>
</reference>
<proteinExistence type="predicted"/>
<sequence length="211" mass="22934">MSRKRQLNRLPCQQGHPPSVKSSPEETMMQTANGEGFTGVNRANGETAARKTGATARPVTSNGCGVSCRYPCEEHDQVKKHSTISSIRDGAPAAWKLPPSFQQVYQRSSVSQSTSSRSNATFSSCVPFKLIFSENPGLSSVVILNPHPCSHNPSHCVRYQSASLLSALNAVVLPYTMQISLLPYRQRLTGSSLLACQIRCGYKSSLRCDLS</sequence>
<evidence type="ECO:0000313" key="3">
    <source>
        <dbReference type="Proteomes" id="UP000325286"/>
    </source>
</evidence>
<organism evidence="2 3">
    <name type="scientific">Roseimaritima ulvae</name>
    <dbReference type="NCBI Taxonomy" id="980254"/>
    <lineage>
        <taxon>Bacteria</taxon>
        <taxon>Pseudomonadati</taxon>
        <taxon>Planctomycetota</taxon>
        <taxon>Planctomycetia</taxon>
        <taxon>Pirellulales</taxon>
        <taxon>Pirellulaceae</taxon>
        <taxon>Roseimaritima</taxon>
    </lineage>
</organism>
<dbReference type="Proteomes" id="UP000325286">
    <property type="component" value="Chromosome"/>
</dbReference>